<dbReference type="Gene3D" id="3.40.50.150">
    <property type="entry name" value="Vaccinia Virus protein VP39"/>
    <property type="match status" value="1"/>
</dbReference>
<sequence>MENPELHGIPETMLINLWARAAESRRSHPIIVDDKAGEIVACLHYDFSRFERAWMTQVGVSIRSMLLDAATRDFLKRHPQGIIINLGAGLDTRFERLGLPQVRWYDLDVPEAIALRQRFFSKDRLDHCIAKSIFDYSWIDNLGARDDPVLFIAEGVLMYFAIDEVKSFLAHLIPRFPGAEMLVDVLGPLLAGRSKYNDSIKKIDSTVEFKWGMKNSRELETWHAGLRLVEEWHYLDYCKDRWGWVGFLMRLPLLRSRLSCRIVHLHFTSP</sequence>
<keyword evidence="4" id="KW-1185">Reference proteome</keyword>
<dbReference type="Proteomes" id="UP000000483">
    <property type="component" value="Chromosome"/>
</dbReference>
<dbReference type="RefSeq" id="WP_013705658.1">
    <property type="nucleotide sequence ID" value="NC_015388.1"/>
</dbReference>
<dbReference type="PIRSF" id="PIRSF028177">
    <property type="entry name" value="Polyketide_synth_Omtfrase_TcmP"/>
    <property type="match status" value="1"/>
</dbReference>
<dbReference type="Pfam" id="PF04072">
    <property type="entry name" value="LCM"/>
    <property type="match status" value="1"/>
</dbReference>
<dbReference type="InterPro" id="IPR007213">
    <property type="entry name" value="Ppm1/Ppm2/Tcmp"/>
</dbReference>
<evidence type="ECO:0000256" key="1">
    <source>
        <dbReference type="ARBA" id="ARBA00022603"/>
    </source>
</evidence>
<dbReference type="SUPFAM" id="SSF53335">
    <property type="entry name" value="S-adenosyl-L-methionine-dependent methyltransferases"/>
    <property type="match status" value="1"/>
</dbReference>
<dbReference type="HOGENOM" id="CLU_069348_0_0_7"/>
<dbReference type="GO" id="GO:0032259">
    <property type="term" value="P:methylation"/>
    <property type="evidence" value="ECO:0007669"/>
    <property type="project" value="UniProtKB-KW"/>
</dbReference>
<reference evidence="3 4" key="1">
    <citation type="journal article" date="2011" name="Stand. Genomic Sci.">
        <title>Complete genome sequence of the acetate-degrading sulfate reducer Desulfobacca acetoxidans type strain (ASRB2).</title>
        <authorList>
            <person name="Goker M."/>
            <person name="Teshima H."/>
            <person name="Lapidus A."/>
            <person name="Nolan M."/>
            <person name="Lucas S."/>
            <person name="Hammon N."/>
            <person name="Deshpande S."/>
            <person name="Cheng J.F."/>
            <person name="Tapia R."/>
            <person name="Han C."/>
            <person name="Goodwin L."/>
            <person name="Pitluck S."/>
            <person name="Huntemann M."/>
            <person name="Liolios K."/>
            <person name="Ivanova N."/>
            <person name="Pagani I."/>
            <person name="Mavromatis K."/>
            <person name="Ovchinikova G."/>
            <person name="Pati A."/>
            <person name="Chen A."/>
            <person name="Palaniappan K."/>
            <person name="Land M."/>
            <person name="Hauser L."/>
            <person name="Brambilla E.M."/>
            <person name="Rohde M."/>
            <person name="Spring S."/>
            <person name="Detter J.C."/>
            <person name="Woyke T."/>
            <person name="Bristow J."/>
            <person name="Eisen J.A."/>
            <person name="Markowitz V."/>
            <person name="Hugenholtz P."/>
            <person name="Kyrpides N.C."/>
            <person name="Klenk H.P."/>
        </authorList>
    </citation>
    <scope>NUCLEOTIDE SEQUENCE [LARGE SCALE GENOMIC DNA]</scope>
    <source>
        <strain evidence="4">ATCC 700848 / DSM 11109 / ASRB2</strain>
    </source>
</reference>
<dbReference type="PANTHER" id="PTHR43619">
    <property type="entry name" value="S-ADENOSYL-L-METHIONINE-DEPENDENT METHYLTRANSFERASE YKTD-RELATED"/>
    <property type="match status" value="1"/>
</dbReference>
<dbReference type="InterPro" id="IPR016874">
    <property type="entry name" value="TcmP-like"/>
</dbReference>
<keyword evidence="1" id="KW-0489">Methyltransferase</keyword>
<name>F2NGD2_DESAR</name>
<dbReference type="GO" id="GO:0008168">
    <property type="term" value="F:methyltransferase activity"/>
    <property type="evidence" value="ECO:0007669"/>
    <property type="project" value="UniProtKB-KW"/>
</dbReference>
<protein>
    <recommendedName>
        <fullName evidence="5">Class I SAM-dependent methyltransferase</fullName>
    </recommendedName>
</protein>
<dbReference type="STRING" id="880072.Desac_0663"/>
<accession>F2NGD2</accession>
<reference evidence="4" key="2">
    <citation type="submission" date="2011-03" db="EMBL/GenBank/DDBJ databases">
        <title>The complete genome of Desulfobacca acetoxidans DSM 11109.</title>
        <authorList>
            <consortium name="US DOE Joint Genome Institute (JGI-PGF)"/>
            <person name="Lucas S."/>
            <person name="Copeland A."/>
            <person name="Lapidus A."/>
            <person name="Bruce D."/>
            <person name="Goodwin L."/>
            <person name="Pitluck S."/>
            <person name="Peters L."/>
            <person name="Kyrpides N."/>
            <person name="Mavromatis K."/>
            <person name="Ivanova N."/>
            <person name="Ovchinnikova G."/>
            <person name="Teshima H."/>
            <person name="Detter J.C."/>
            <person name="Han C."/>
            <person name="Land M."/>
            <person name="Hauser L."/>
            <person name="Markowitz V."/>
            <person name="Cheng J.-F."/>
            <person name="Hugenholtz P."/>
            <person name="Woyke T."/>
            <person name="Wu D."/>
            <person name="Spring S."/>
            <person name="Schueler E."/>
            <person name="Brambilla E."/>
            <person name="Klenk H.-P."/>
            <person name="Eisen J.A."/>
        </authorList>
    </citation>
    <scope>NUCLEOTIDE SEQUENCE [LARGE SCALE GENOMIC DNA]</scope>
    <source>
        <strain evidence="4">ATCC 700848 / DSM 11109 / ASRB2</strain>
    </source>
</reference>
<evidence type="ECO:0000313" key="3">
    <source>
        <dbReference type="EMBL" id="AEB08545.1"/>
    </source>
</evidence>
<organism evidence="3 4">
    <name type="scientific">Desulfobacca acetoxidans (strain ATCC 700848 / DSM 11109 / ASRB2)</name>
    <dbReference type="NCBI Taxonomy" id="880072"/>
    <lineage>
        <taxon>Bacteria</taxon>
        <taxon>Pseudomonadati</taxon>
        <taxon>Thermodesulfobacteriota</taxon>
        <taxon>Desulfobaccia</taxon>
        <taxon>Desulfobaccales</taxon>
        <taxon>Desulfobaccaceae</taxon>
        <taxon>Desulfobacca</taxon>
    </lineage>
</organism>
<evidence type="ECO:0000313" key="4">
    <source>
        <dbReference type="Proteomes" id="UP000000483"/>
    </source>
</evidence>
<dbReference type="eggNOG" id="COG3315">
    <property type="taxonomic scope" value="Bacteria"/>
</dbReference>
<proteinExistence type="predicted"/>
<dbReference type="EMBL" id="CP002629">
    <property type="protein sequence ID" value="AEB08545.1"/>
    <property type="molecule type" value="Genomic_DNA"/>
</dbReference>
<evidence type="ECO:0000256" key="2">
    <source>
        <dbReference type="ARBA" id="ARBA00022679"/>
    </source>
</evidence>
<dbReference type="OrthoDB" id="9800233at2"/>
<evidence type="ECO:0008006" key="5">
    <source>
        <dbReference type="Google" id="ProtNLM"/>
    </source>
</evidence>
<dbReference type="KEGG" id="dao:Desac_0663"/>
<dbReference type="PANTHER" id="PTHR43619:SF2">
    <property type="entry name" value="S-ADENOSYL-L-METHIONINE-DEPENDENT METHYLTRANSFERASES SUPERFAMILY PROTEIN"/>
    <property type="match status" value="1"/>
</dbReference>
<keyword evidence="2" id="KW-0808">Transferase</keyword>
<dbReference type="AlphaFoldDB" id="F2NGD2"/>
<gene>
    <name evidence="3" type="ordered locus">Desac_0663</name>
</gene>
<dbReference type="InterPro" id="IPR029063">
    <property type="entry name" value="SAM-dependent_MTases_sf"/>
</dbReference>